<evidence type="ECO:0000313" key="2">
    <source>
        <dbReference type="Proteomes" id="UP001597453"/>
    </source>
</evidence>
<sequence>MLAERKKLLQARYAGAIPLDLIGEEQERIARRIAFLEAQIEAGDIEYEQAQAHIDDCLVLVGGCHAIYMSIDDSLRRIANQAIFDKLIVLPEDGIVGEPGGTVQLVLQP</sequence>
<reference evidence="2" key="1">
    <citation type="journal article" date="2019" name="Int. J. Syst. Evol. Microbiol.">
        <title>The Global Catalogue of Microorganisms (GCM) 10K type strain sequencing project: providing services to taxonomists for standard genome sequencing and annotation.</title>
        <authorList>
            <consortium name="The Broad Institute Genomics Platform"/>
            <consortium name="The Broad Institute Genome Sequencing Center for Infectious Disease"/>
            <person name="Wu L."/>
            <person name="Ma J."/>
        </authorList>
    </citation>
    <scope>NUCLEOTIDE SEQUENCE [LARGE SCALE GENOMIC DNA]</scope>
    <source>
        <strain evidence="2">TISTR 1511</strain>
    </source>
</reference>
<comment type="caution">
    <text evidence="1">The sequence shown here is derived from an EMBL/GenBank/DDBJ whole genome shotgun (WGS) entry which is preliminary data.</text>
</comment>
<proteinExistence type="predicted"/>
<organism evidence="1 2">
    <name type="scientific">Gulosibacter bifidus</name>
    <dbReference type="NCBI Taxonomy" id="272239"/>
    <lineage>
        <taxon>Bacteria</taxon>
        <taxon>Bacillati</taxon>
        <taxon>Actinomycetota</taxon>
        <taxon>Actinomycetes</taxon>
        <taxon>Micrococcales</taxon>
        <taxon>Microbacteriaceae</taxon>
        <taxon>Gulosibacter</taxon>
    </lineage>
</organism>
<gene>
    <name evidence="1" type="ORF">ACFSUQ_03680</name>
</gene>
<evidence type="ECO:0000313" key="1">
    <source>
        <dbReference type="EMBL" id="MFD2674399.1"/>
    </source>
</evidence>
<dbReference type="Proteomes" id="UP001597453">
    <property type="component" value="Unassembled WGS sequence"/>
</dbReference>
<name>A0ABW5RIU4_9MICO</name>
<dbReference type="EMBL" id="JBHUNF010000002">
    <property type="protein sequence ID" value="MFD2674399.1"/>
    <property type="molecule type" value="Genomic_DNA"/>
</dbReference>
<keyword evidence="2" id="KW-1185">Reference proteome</keyword>
<dbReference type="RefSeq" id="WP_066056752.1">
    <property type="nucleotide sequence ID" value="NZ_JBHUNF010000002.1"/>
</dbReference>
<protein>
    <submittedName>
        <fullName evidence="1">Uncharacterized protein</fullName>
    </submittedName>
</protein>
<accession>A0ABW5RIU4</accession>